<dbReference type="Proteomes" id="UP000535020">
    <property type="component" value="Unassembled WGS sequence"/>
</dbReference>
<dbReference type="AlphaFoldDB" id="A0A7Y8XZ94"/>
<evidence type="ECO:0000256" key="1">
    <source>
        <dbReference type="SAM" id="Coils"/>
    </source>
</evidence>
<dbReference type="RefSeq" id="WP_176004504.1">
    <property type="nucleotide sequence ID" value="NZ_JABWMI010000003.1"/>
</dbReference>
<reference evidence="2 3" key="1">
    <citation type="submission" date="2020-07" db="EMBL/GenBank/DDBJ databases">
        <authorList>
            <person name="Sun Q."/>
        </authorList>
    </citation>
    <scope>NUCLEOTIDE SEQUENCE [LARGE SCALE GENOMIC DNA]</scope>
    <source>
        <strain evidence="2 3">MAH-1</strain>
    </source>
</reference>
<accession>A0A7Y8XZ94</accession>
<comment type="caution">
    <text evidence="2">The sequence shown here is derived from an EMBL/GenBank/DDBJ whole genome shotgun (WGS) entry which is preliminary data.</text>
</comment>
<evidence type="ECO:0000313" key="2">
    <source>
        <dbReference type="EMBL" id="NYA69684.1"/>
    </source>
</evidence>
<gene>
    <name evidence="2" type="ORF">HZF10_02035</name>
</gene>
<evidence type="ECO:0000313" key="3">
    <source>
        <dbReference type="Proteomes" id="UP000535020"/>
    </source>
</evidence>
<proteinExistence type="predicted"/>
<protein>
    <submittedName>
        <fullName evidence="2">Uncharacterized protein</fullName>
    </submittedName>
</protein>
<name>A0A7Y8XZ94_9FLAO</name>
<sequence>MVAGKVISRRNYYCGRENSACFDRDFALPAKRYAQMTTTMNPQEIEDNREWSKIYLQQFVDNLKGNTFIEAVENLIKQFNSELSKEIEDHIEAENEFQQPLHLDTDYWEDKLLALTEMNIVYAYKEFEVNLKRLIKMTYKIDTRDLFRWQSIEVFLKSKGIKLSTLKSFKEVNEIRLVNNSIKHSNKIENELKKIAEFKSREYMDYNSLYKFYHRVKNHPYIFLEDLSTHIYDNLYNFDEKRLDFIANLYAERMDKESAIKFMELLKTKY</sequence>
<keyword evidence="1" id="KW-0175">Coiled coil</keyword>
<feature type="coiled-coil region" evidence="1">
    <location>
        <begin position="69"/>
        <end position="96"/>
    </location>
</feature>
<organism evidence="2 3">
    <name type="scientific">Flavobacterium agri</name>
    <dbReference type="NCBI Taxonomy" id="2743471"/>
    <lineage>
        <taxon>Bacteria</taxon>
        <taxon>Pseudomonadati</taxon>
        <taxon>Bacteroidota</taxon>
        <taxon>Flavobacteriia</taxon>
        <taxon>Flavobacteriales</taxon>
        <taxon>Flavobacteriaceae</taxon>
        <taxon>Flavobacterium</taxon>
    </lineage>
</organism>
<keyword evidence="3" id="KW-1185">Reference proteome</keyword>
<dbReference type="EMBL" id="JACBJI010000001">
    <property type="protein sequence ID" value="NYA69684.1"/>
    <property type="molecule type" value="Genomic_DNA"/>
</dbReference>